<evidence type="ECO:0000256" key="3">
    <source>
        <dbReference type="ARBA" id="ARBA00022448"/>
    </source>
</evidence>
<reference evidence="8" key="1">
    <citation type="submission" date="2015-08" db="EMBL/GenBank/DDBJ databases">
        <authorList>
            <person name="Babu N.S."/>
            <person name="Beckwith C.J."/>
            <person name="Beseler K.G."/>
            <person name="Brison A."/>
            <person name="Carone J.V."/>
            <person name="Caskin T.P."/>
            <person name="Diamond M."/>
            <person name="Durham M.E."/>
            <person name="Foxe J.M."/>
            <person name="Go M."/>
            <person name="Henderson B.A."/>
            <person name="Jones I.B."/>
            <person name="McGettigan J.A."/>
            <person name="Micheletti S.J."/>
            <person name="Nasrallah M.E."/>
            <person name="Ortiz D."/>
            <person name="Piller C.R."/>
            <person name="Privatt S.R."/>
            <person name="Schneider S.L."/>
            <person name="Sharp S."/>
            <person name="Smith T.C."/>
            <person name="Stanton J.D."/>
            <person name="Ullery H.E."/>
            <person name="Wilson R.J."/>
            <person name="Serrano M.G."/>
            <person name="Buck G."/>
            <person name="Lee V."/>
            <person name="Wang Y."/>
            <person name="Carvalho R."/>
            <person name="Voegtly L."/>
            <person name="Shi R."/>
            <person name="Duckworth R."/>
            <person name="Johnson A."/>
            <person name="Loviza R."/>
            <person name="Walstead R."/>
            <person name="Shah Z."/>
            <person name="Kiflezghi M."/>
            <person name="Wade K."/>
            <person name="Ball S.L."/>
            <person name="Bradley K.W."/>
            <person name="Asai D.J."/>
            <person name="Bowman C.A."/>
            <person name="Russell D.A."/>
            <person name="Pope W.H."/>
            <person name="Jacobs-Sera D."/>
            <person name="Hendrix R.W."/>
            <person name="Hatfull G.F."/>
        </authorList>
    </citation>
    <scope>NUCLEOTIDE SEQUENCE</scope>
</reference>
<dbReference type="Pfam" id="PF01602">
    <property type="entry name" value="Adaptin_N"/>
    <property type="match status" value="1"/>
</dbReference>
<dbReference type="InterPro" id="IPR016024">
    <property type="entry name" value="ARM-type_fold"/>
</dbReference>
<dbReference type="Gene3D" id="1.25.10.10">
    <property type="entry name" value="Leucine-rich Repeat Variant"/>
    <property type="match status" value="1"/>
</dbReference>
<feature type="region of interest" description="Disordered" evidence="6">
    <location>
        <begin position="629"/>
        <end position="676"/>
    </location>
</feature>
<dbReference type="AlphaFoldDB" id="A0A1D2A9V6"/>
<gene>
    <name evidence="8" type="ORF">g.25705</name>
</gene>
<proteinExistence type="inferred from homology"/>
<dbReference type="Gene3D" id="3.30.310.10">
    <property type="entry name" value="TATA-Binding Protein"/>
    <property type="match status" value="1"/>
</dbReference>
<dbReference type="SUPFAM" id="SSF55711">
    <property type="entry name" value="Subdomain of clathrin and coatomer appendage domain"/>
    <property type="match status" value="1"/>
</dbReference>
<dbReference type="InterPro" id="IPR026739">
    <property type="entry name" value="AP_beta"/>
</dbReference>
<keyword evidence="4" id="KW-0653">Protein transport</keyword>
<sequence>AETVIVKGHTPSAWHGQRLTTLPGWRRSDRTGMADGRFFSTTKKGEVAEYKNDLHSLDRKSQKNAVKRVIAAMTVGKDVSSLFPDVVNCMQTEDMELKKLVYLYLINYAKTQPDLAIMAVNTFVKDTQDPNPLIRALAVRTMGCIRVDKITEYLCDPLQRCLKDEDPYVRKTAAVCVAKLYDISAEMVEDRGFLDVLRDMVGDANPMVVANAVAALAEIQASSSGPVFVIDGAVLTKLLRALNECSEWGQVFILDALAAYTPADSRDAEGIVERVAARLQHANGAVVLSAIKLILHAAKYIEDAGARAAIHKKLAPPLVTLLGAEPEIQYVALRNIDLIVQSVPGILSHEVKVFFCKYNDPIYVKTEKLEIMIKLADEKNIDQVLLELREYASEVDVDFVRKAVRAVGRCAISLEPAAERCVNVLLDLIQGRVSYVVQEAVVVLRDVFRRYPGRYERVIAPLCECLEALDEPEAKAAMVWIIGEYADRIDNADELLEQFLEGFPEESPGVQLALVTATVKLFLRKPSEKPQALIQLVLSYATQETDSPDLRDRAYIYWRLLSADPDAARDVVLAPRPVIEAAADGVDPALRAELLGELGSLASVLHRPAAAFTSAARLAVRRASQLGAGGVGVSRSTSTAADEAGGTAAGGSAGGSAAATPHVPTPPAPVPDLLGDLLDLGGADADAAAPAPTQAPTTHAAAGAPDVLDLLGGLSVSNGAVFGADAGRAAPGAASHLPVLLAAEAGKGLVIRGGVEREAGGQLAYQLHLENAGAGVPLDGFMIQLNKNGWGLVPQSQTIPVPRLAPGASASARVPLVQNPASATPALTPALQVAIKVSQLGVLYLADAVPLAALLREDGRTSPEAFVGEWQALPDAAEQARTLPLVIHAVPAAQASLEAARLFVMAHKSVPGAEVLYVTGAAGLPSGQRAQLLLELRFVPGQRGVATVFKAQETSLAPAAFDAVAAALS</sequence>
<name>A0A1D2A9V6_AUXPR</name>
<feature type="compositionally biased region" description="Low complexity" evidence="6">
    <location>
        <begin position="636"/>
        <end position="646"/>
    </location>
</feature>
<dbReference type="GO" id="GO:0006886">
    <property type="term" value="P:intracellular protein transport"/>
    <property type="evidence" value="ECO:0007669"/>
    <property type="project" value="InterPro"/>
</dbReference>
<evidence type="ECO:0000256" key="6">
    <source>
        <dbReference type="SAM" id="MobiDB-lite"/>
    </source>
</evidence>
<keyword evidence="3" id="KW-0813">Transport</keyword>
<evidence type="ECO:0000259" key="7">
    <source>
        <dbReference type="SMART" id="SM01020"/>
    </source>
</evidence>
<feature type="domain" description="Beta-adaptin appendage C-terminal subdomain" evidence="7">
    <location>
        <begin position="855"/>
        <end position="969"/>
    </location>
</feature>
<dbReference type="PANTHER" id="PTHR11134">
    <property type="entry name" value="ADAPTOR COMPLEX SUBUNIT BETA FAMILY MEMBER"/>
    <property type="match status" value="1"/>
</dbReference>
<dbReference type="InterPro" id="IPR011989">
    <property type="entry name" value="ARM-like"/>
</dbReference>
<organism evidence="8">
    <name type="scientific">Auxenochlorella protothecoides</name>
    <name type="common">Green microalga</name>
    <name type="synonym">Chlorella protothecoides</name>
    <dbReference type="NCBI Taxonomy" id="3075"/>
    <lineage>
        <taxon>Eukaryota</taxon>
        <taxon>Viridiplantae</taxon>
        <taxon>Chlorophyta</taxon>
        <taxon>core chlorophytes</taxon>
        <taxon>Trebouxiophyceae</taxon>
        <taxon>Chlorellales</taxon>
        <taxon>Chlorellaceae</taxon>
        <taxon>Auxenochlorella</taxon>
    </lineage>
</organism>
<dbReference type="InterPro" id="IPR009028">
    <property type="entry name" value="Coatomer/calthrin_app_sub_C"/>
</dbReference>
<accession>A0A1D2A9V6</accession>
<dbReference type="InterPro" id="IPR002553">
    <property type="entry name" value="Clathrin/coatomer_adapt-like_N"/>
</dbReference>
<dbReference type="FunFam" id="1.25.10.10:FF:000002">
    <property type="entry name" value="AP complex subunit beta"/>
    <property type="match status" value="1"/>
</dbReference>
<feature type="non-terminal residue" evidence="8">
    <location>
        <position position="1"/>
    </location>
</feature>
<evidence type="ECO:0000256" key="5">
    <source>
        <dbReference type="ARBA" id="ARBA00023136"/>
    </source>
</evidence>
<keyword evidence="5" id="KW-0472">Membrane</keyword>
<comment type="similarity">
    <text evidence="2">Belongs to the adaptor complexes large subunit family.</text>
</comment>
<dbReference type="SUPFAM" id="SSF48371">
    <property type="entry name" value="ARM repeat"/>
    <property type="match status" value="1"/>
</dbReference>
<dbReference type="EMBL" id="GDKF01002626">
    <property type="protein sequence ID" value="JAT75996.1"/>
    <property type="molecule type" value="Transcribed_RNA"/>
</dbReference>
<evidence type="ECO:0000256" key="2">
    <source>
        <dbReference type="ARBA" id="ARBA00006613"/>
    </source>
</evidence>
<protein>
    <recommendedName>
        <fullName evidence="7">Beta-adaptin appendage C-terminal subdomain domain-containing protein</fullName>
    </recommendedName>
</protein>
<comment type="subcellular location">
    <subcellularLocation>
        <location evidence="1">Endomembrane system</location>
    </subcellularLocation>
</comment>
<dbReference type="InterPro" id="IPR015151">
    <property type="entry name" value="B-adaptin_app_sub_C"/>
</dbReference>
<evidence type="ECO:0000256" key="4">
    <source>
        <dbReference type="ARBA" id="ARBA00022927"/>
    </source>
</evidence>
<dbReference type="GO" id="GO:0016192">
    <property type="term" value="P:vesicle-mediated transport"/>
    <property type="evidence" value="ECO:0007669"/>
    <property type="project" value="InterPro"/>
</dbReference>
<evidence type="ECO:0000256" key="1">
    <source>
        <dbReference type="ARBA" id="ARBA00004308"/>
    </source>
</evidence>
<evidence type="ECO:0000313" key="8">
    <source>
        <dbReference type="EMBL" id="JAT75996.1"/>
    </source>
</evidence>
<dbReference type="GO" id="GO:0030131">
    <property type="term" value="C:clathrin adaptor complex"/>
    <property type="evidence" value="ECO:0007669"/>
    <property type="project" value="InterPro"/>
</dbReference>
<dbReference type="InterPro" id="IPR012295">
    <property type="entry name" value="TBP_dom_sf"/>
</dbReference>
<dbReference type="SMART" id="SM01020">
    <property type="entry name" value="B2-adapt-app_C"/>
    <property type="match status" value="1"/>
</dbReference>
<dbReference type="SUPFAM" id="SSF49348">
    <property type="entry name" value="Clathrin adaptor appendage domain"/>
    <property type="match status" value="1"/>
</dbReference>
<dbReference type="InterPro" id="IPR013037">
    <property type="entry name" value="Clathrin_b-adaptin_app_Ig-like"/>
</dbReference>
<dbReference type="InterPro" id="IPR013041">
    <property type="entry name" value="Clathrin_app_Ig-like_sf"/>
</dbReference>
<dbReference type="GO" id="GO:0012505">
    <property type="term" value="C:endomembrane system"/>
    <property type="evidence" value="ECO:0007669"/>
    <property type="project" value="UniProtKB-SubCell"/>
</dbReference>
<dbReference type="Pfam" id="PF09066">
    <property type="entry name" value="B2-adapt-app_C"/>
    <property type="match status" value="1"/>
</dbReference>
<dbReference type="Gene3D" id="2.60.40.1150">
    <property type="match status" value="1"/>
</dbReference>